<dbReference type="PANTHER" id="PTHR32125:SF4">
    <property type="entry name" value="2-C-METHYL-D-ERYTHRITOL 4-PHOSPHATE CYTIDYLYLTRANSFERASE, CHLOROPLASTIC"/>
    <property type="match status" value="1"/>
</dbReference>
<evidence type="ECO:0000256" key="3">
    <source>
        <dbReference type="ARBA" id="ARBA00009789"/>
    </source>
</evidence>
<comment type="caution">
    <text evidence="8">The sequence shown here is derived from an EMBL/GenBank/DDBJ whole genome shotgun (WGS) entry which is preliminary data.</text>
</comment>
<evidence type="ECO:0000256" key="5">
    <source>
        <dbReference type="ARBA" id="ARBA00022695"/>
    </source>
</evidence>
<comment type="function">
    <text evidence="7">Catalyzes the formation of 4-diphosphocytidyl-2-C-methyl-D-erythritol from CTP and 2-C-methyl-D-erythritol 4-phosphate (MEP).</text>
</comment>
<dbReference type="InterPro" id="IPR029044">
    <property type="entry name" value="Nucleotide-diphossugar_trans"/>
</dbReference>
<dbReference type="EC" id="2.7.7.60" evidence="7"/>
<comment type="catalytic activity">
    <reaction evidence="1 7">
        <text>2-C-methyl-D-erythritol 4-phosphate + CTP + H(+) = 4-CDP-2-C-methyl-D-erythritol + diphosphate</text>
        <dbReference type="Rhea" id="RHEA:13429"/>
        <dbReference type="ChEBI" id="CHEBI:15378"/>
        <dbReference type="ChEBI" id="CHEBI:33019"/>
        <dbReference type="ChEBI" id="CHEBI:37563"/>
        <dbReference type="ChEBI" id="CHEBI:57823"/>
        <dbReference type="ChEBI" id="CHEBI:58262"/>
        <dbReference type="EC" id="2.7.7.60"/>
    </reaction>
</comment>
<dbReference type="InterPro" id="IPR034683">
    <property type="entry name" value="IspD/TarI"/>
</dbReference>
<dbReference type="RefSeq" id="WP_117970022.1">
    <property type="nucleotide sequence ID" value="NZ_CAUBDO010000002.1"/>
</dbReference>
<evidence type="ECO:0000313" key="9">
    <source>
        <dbReference type="Proteomes" id="UP000284779"/>
    </source>
</evidence>
<dbReference type="PROSITE" id="PS01295">
    <property type="entry name" value="ISPD"/>
    <property type="match status" value="1"/>
</dbReference>
<feature type="site" description="Transition state stabilizer" evidence="7">
    <location>
        <position position="23"/>
    </location>
</feature>
<dbReference type="Pfam" id="PF01128">
    <property type="entry name" value="IspD"/>
    <property type="match status" value="1"/>
</dbReference>
<dbReference type="FunFam" id="3.90.550.10:FF:000003">
    <property type="entry name" value="2-C-methyl-D-erythritol 4-phosphate cytidylyltransferase"/>
    <property type="match status" value="1"/>
</dbReference>
<dbReference type="GO" id="GO:0050518">
    <property type="term" value="F:2-C-methyl-D-erythritol 4-phosphate cytidylyltransferase activity"/>
    <property type="evidence" value="ECO:0007669"/>
    <property type="project" value="UniProtKB-UniRule"/>
</dbReference>
<sequence length="235" mass="26679">MNKITAIVLAAGSGSRMKNKTKKQFMEIKGKPVIWYSLFEFEKSRVDEIILVTGKEDIDYCKKEIVEKYNLKKIKNVVAGGSERYESVYNGLKEVTGNIVLIHDGARPLINNEIIERSIEGTIKSDACVVGVPVKDTIKRADKEGYIIDTPNRSELWITQTPQSFKTDLVKMAYKKMKEELEKGNTTLNITDDAMVVEEFTTNQVRFVQGDYKNIKVTTPEDIDIAELFIELDAK</sequence>
<dbReference type="EMBL" id="QSFD01000003">
    <property type="protein sequence ID" value="RHA19648.1"/>
    <property type="molecule type" value="Genomic_DNA"/>
</dbReference>
<organism evidence="8 9">
    <name type="scientific">Eubacterium ventriosum</name>
    <dbReference type="NCBI Taxonomy" id="39496"/>
    <lineage>
        <taxon>Bacteria</taxon>
        <taxon>Bacillati</taxon>
        <taxon>Bacillota</taxon>
        <taxon>Clostridia</taxon>
        <taxon>Eubacteriales</taxon>
        <taxon>Eubacteriaceae</taxon>
        <taxon>Eubacterium</taxon>
    </lineage>
</organism>
<dbReference type="NCBIfam" id="TIGR00453">
    <property type="entry name" value="ispD"/>
    <property type="match status" value="1"/>
</dbReference>
<dbReference type="HAMAP" id="MF_00108">
    <property type="entry name" value="IspD"/>
    <property type="match status" value="1"/>
</dbReference>
<accession>A0A413RAV5</accession>
<feature type="site" description="Positions MEP for the nucleophilic attack" evidence="7">
    <location>
        <position position="216"/>
    </location>
</feature>
<dbReference type="CDD" id="cd02516">
    <property type="entry name" value="CDP-ME_synthetase"/>
    <property type="match status" value="1"/>
</dbReference>
<dbReference type="SUPFAM" id="SSF53448">
    <property type="entry name" value="Nucleotide-diphospho-sugar transferases"/>
    <property type="match status" value="1"/>
</dbReference>
<evidence type="ECO:0000256" key="4">
    <source>
        <dbReference type="ARBA" id="ARBA00022679"/>
    </source>
</evidence>
<feature type="site" description="Transition state stabilizer" evidence="7">
    <location>
        <position position="16"/>
    </location>
</feature>
<evidence type="ECO:0000313" key="8">
    <source>
        <dbReference type="EMBL" id="RHA19648.1"/>
    </source>
</evidence>
<dbReference type="GO" id="GO:0019288">
    <property type="term" value="P:isopentenyl diphosphate biosynthetic process, methylerythritol 4-phosphate pathway"/>
    <property type="evidence" value="ECO:0007669"/>
    <property type="project" value="UniProtKB-UniRule"/>
</dbReference>
<dbReference type="PANTHER" id="PTHR32125">
    <property type="entry name" value="2-C-METHYL-D-ERYTHRITOL 4-PHOSPHATE CYTIDYLYLTRANSFERASE, CHLOROPLASTIC"/>
    <property type="match status" value="1"/>
</dbReference>
<protein>
    <recommendedName>
        <fullName evidence="7">2-C-methyl-D-erythritol 4-phosphate cytidylyltransferase</fullName>
        <ecNumber evidence="7">2.7.7.60</ecNumber>
    </recommendedName>
    <alternativeName>
        <fullName evidence="7">4-diphosphocytidyl-2C-methyl-D-erythritol synthase</fullName>
    </alternativeName>
    <alternativeName>
        <fullName evidence="7">MEP cytidylyltransferase</fullName>
        <shortName evidence="7">MCT</shortName>
    </alternativeName>
</protein>
<evidence type="ECO:0000256" key="7">
    <source>
        <dbReference type="HAMAP-Rule" id="MF_00108"/>
    </source>
</evidence>
<dbReference type="UniPathway" id="UPA00056">
    <property type="reaction ID" value="UER00093"/>
</dbReference>
<dbReference type="InterPro" id="IPR018294">
    <property type="entry name" value="ISPD_synthase_CS"/>
</dbReference>
<evidence type="ECO:0000256" key="2">
    <source>
        <dbReference type="ARBA" id="ARBA00004787"/>
    </source>
</evidence>
<name>A0A413RAV5_9FIRM</name>
<dbReference type="Gene3D" id="3.90.550.10">
    <property type="entry name" value="Spore Coat Polysaccharide Biosynthesis Protein SpsA, Chain A"/>
    <property type="match status" value="1"/>
</dbReference>
<keyword evidence="9" id="KW-1185">Reference proteome</keyword>
<evidence type="ECO:0000256" key="6">
    <source>
        <dbReference type="ARBA" id="ARBA00023229"/>
    </source>
</evidence>
<dbReference type="InterPro" id="IPR001228">
    <property type="entry name" value="IspD"/>
</dbReference>
<dbReference type="InterPro" id="IPR050088">
    <property type="entry name" value="IspD/TarI_cytidylyltransf_bact"/>
</dbReference>
<dbReference type="Proteomes" id="UP000284779">
    <property type="component" value="Unassembled WGS sequence"/>
</dbReference>
<keyword evidence="5 7" id="KW-0548">Nucleotidyltransferase</keyword>
<comment type="similarity">
    <text evidence="3 7">Belongs to the IspD/TarI cytidylyltransferase family. IspD subfamily.</text>
</comment>
<keyword evidence="4 7" id="KW-0808">Transferase</keyword>
<proteinExistence type="inferred from homology"/>
<comment type="pathway">
    <text evidence="2 7">Isoprenoid biosynthesis; isopentenyl diphosphate biosynthesis via DXP pathway; isopentenyl diphosphate from 1-deoxy-D-xylulose 5-phosphate: step 2/6.</text>
</comment>
<evidence type="ECO:0000256" key="1">
    <source>
        <dbReference type="ARBA" id="ARBA00001282"/>
    </source>
</evidence>
<feature type="site" description="Positions MEP for the nucleophilic attack" evidence="7">
    <location>
        <position position="153"/>
    </location>
</feature>
<keyword evidence="6 7" id="KW-0414">Isoprene biosynthesis</keyword>
<gene>
    <name evidence="7 8" type="primary">ispD</name>
    <name evidence="8" type="ORF">DW944_04715</name>
</gene>
<reference evidence="8 9" key="1">
    <citation type="submission" date="2018-08" db="EMBL/GenBank/DDBJ databases">
        <title>A genome reference for cultivated species of the human gut microbiota.</title>
        <authorList>
            <person name="Zou Y."/>
            <person name="Xue W."/>
            <person name="Luo G."/>
        </authorList>
    </citation>
    <scope>NUCLEOTIDE SEQUENCE [LARGE SCALE GENOMIC DNA]</scope>
    <source>
        <strain evidence="8 9">AM44-11BH</strain>
    </source>
</reference>
<dbReference type="AlphaFoldDB" id="A0A413RAV5"/>